<protein>
    <recommendedName>
        <fullName evidence="1">DUF4123 domain-containing protein</fullName>
    </recommendedName>
</protein>
<evidence type="ECO:0000259" key="1">
    <source>
        <dbReference type="Pfam" id="PF13503"/>
    </source>
</evidence>
<sequence length="445" mass="51064">MCGLEAWIGDCYLRDVEDGTDYRCHAAVWASDHDNFCAALAAHIEPLGLAIIWLEEALPTSHYLAQNGTLAPLQTKALAEVVHSRHLVELGPMQRVATDGVPQRYLTIEDHRPVPLHDQTGIPVWDQDWIAPELKELLFGQPEDEPKMRTYLIVDANLRKNITGVFDLDSVDVPVQCLFKGETAQELEESAPYLIDMTLPDGAWEDRALVPDFHRDFFRNHWGHNTGIFIRTNALMGEVWRHFRKFTLVPREGRKTRVFVRFWDEQYIRLYFPHIADNRERVALWFLRDGFCVRGLLADQDGGKAVREILLQHALFLVDNIPSKPFEITNYDLAPFYKEREQKDLRKLAAALKKGFPNDLKHYSEEMITSLIDEPVARMVAYGFSQQKHLYILAAWSLFFGKTFDQKDPSGYLLDIFKSSLSEADKMSALKNRMDQLSPATGTTS</sequence>
<accession>A0A1B1A7Q4</accession>
<keyword evidence="2" id="KW-0614">Plasmid</keyword>
<name>A0A1B1A7Q4_9RHOB</name>
<dbReference type="InterPro" id="IPR025391">
    <property type="entry name" value="DUF4123"/>
</dbReference>
<evidence type="ECO:0000313" key="2">
    <source>
        <dbReference type="EMBL" id="ANP42557.1"/>
    </source>
</evidence>
<evidence type="ECO:0000313" key="3">
    <source>
        <dbReference type="Proteomes" id="UP000013243"/>
    </source>
</evidence>
<dbReference type="Proteomes" id="UP000013243">
    <property type="component" value="Plasmid unnamed1"/>
</dbReference>
<gene>
    <name evidence="2" type="ORF">K529_017450</name>
</gene>
<geneLocation type="plasmid" evidence="2 3">
    <name>unnamed1</name>
</geneLocation>
<feature type="domain" description="DUF4123" evidence="1">
    <location>
        <begin position="151"/>
        <end position="277"/>
    </location>
</feature>
<reference evidence="2 3" key="1">
    <citation type="journal article" date="2016" name="ISME J.">
        <title>Global occurrence and heterogeneity of the Roseobacter-clade species Ruegeria mobilis.</title>
        <authorList>
            <person name="Sonnenschein E."/>
            <person name="Gram L."/>
        </authorList>
    </citation>
    <scope>NUCLEOTIDE SEQUENCE [LARGE SCALE GENOMIC DNA]</scope>
    <source>
        <strain evidence="2 3">F1926</strain>
        <plasmid evidence="2 3">unnamed1</plasmid>
    </source>
</reference>
<dbReference type="Pfam" id="PF13503">
    <property type="entry name" value="DUF4123"/>
    <property type="match status" value="1"/>
</dbReference>
<dbReference type="AlphaFoldDB" id="A0A1B1A7Q4"/>
<dbReference type="KEGG" id="rmb:K529_017450"/>
<proteinExistence type="predicted"/>
<organism evidence="2 3">
    <name type="scientific">Tritonibacter mobilis F1926</name>
    <dbReference type="NCBI Taxonomy" id="1265309"/>
    <lineage>
        <taxon>Bacteria</taxon>
        <taxon>Pseudomonadati</taxon>
        <taxon>Pseudomonadota</taxon>
        <taxon>Alphaproteobacteria</taxon>
        <taxon>Rhodobacterales</taxon>
        <taxon>Paracoccaceae</taxon>
        <taxon>Tritonibacter</taxon>
    </lineage>
</organism>
<dbReference type="EMBL" id="CP015231">
    <property type="protein sequence ID" value="ANP42557.1"/>
    <property type="molecule type" value="Genomic_DNA"/>
</dbReference>